<name>A0A834PBN4_VESPE</name>
<evidence type="ECO:0000313" key="3">
    <source>
        <dbReference type="Proteomes" id="UP000600918"/>
    </source>
</evidence>
<accession>A0A834PBN4</accession>
<feature type="compositionally biased region" description="Gly residues" evidence="1">
    <location>
        <begin position="29"/>
        <end position="39"/>
    </location>
</feature>
<gene>
    <name evidence="2" type="ORF">H0235_003366</name>
</gene>
<comment type="caution">
    <text evidence="2">The sequence shown here is derived from an EMBL/GenBank/DDBJ whole genome shotgun (WGS) entry which is preliminary data.</text>
</comment>
<evidence type="ECO:0000313" key="2">
    <source>
        <dbReference type="EMBL" id="KAF7435175.1"/>
    </source>
</evidence>
<feature type="compositionally biased region" description="Low complexity" evidence="1">
    <location>
        <begin position="59"/>
        <end position="74"/>
    </location>
</feature>
<dbReference type="Proteomes" id="UP000600918">
    <property type="component" value="Unassembled WGS sequence"/>
</dbReference>
<keyword evidence="3" id="KW-1185">Reference proteome</keyword>
<dbReference type="AlphaFoldDB" id="A0A834PBN4"/>
<dbReference type="EMBL" id="JACSDY010000002">
    <property type="protein sequence ID" value="KAF7435175.1"/>
    <property type="molecule type" value="Genomic_DNA"/>
</dbReference>
<protein>
    <submittedName>
        <fullName evidence="2">Uncharacterized protein</fullName>
    </submittedName>
</protein>
<feature type="compositionally biased region" description="Pro residues" evidence="1">
    <location>
        <begin position="75"/>
        <end position="89"/>
    </location>
</feature>
<evidence type="ECO:0000256" key="1">
    <source>
        <dbReference type="SAM" id="MobiDB-lite"/>
    </source>
</evidence>
<feature type="region of interest" description="Disordered" evidence="1">
    <location>
        <begin position="1"/>
        <end position="94"/>
    </location>
</feature>
<reference evidence="2" key="1">
    <citation type="journal article" date="2020" name="G3 (Bethesda)">
        <title>High-Quality Assemblies for Three Invasive Social Wasps from the &lt;i&gt;Vespula&lt;/i&gt; Genus.</title>
        <authorList>
            <person name="Harrop T.W.R."/>
            <person name="Guhlin J."/>
            <person name="McLaughlin G.M."/>
            <person name="Permina E."/>
            <person name="Stockwell P."/>
            <person name="Gilligan J."/>
            <person name="Le Lec M.F."/>
            <person name="Gruber M.A.M."/>
            <person name="Quinn O."/>
            <person name="Lovegrove M."/>
            <person name="Duncan E.J."/>
            <person name="Remnant E.J."/>
            <person name="Van Eeckhoven J."/>
            <person name="Graham B."/>
            <person name="Knapp R.A."/>
            <person name="Langford K.W."/>
            <person name="Kronenberg Z."/>
            <person name="Press M.O."/>
            <person name="Eacker S.M."/>
            <person name="Wilson-Rankin E.E."/>
            <person name="Purcell J."/>
            <person name="Lester P.J."/>
            <person name="Dearden P.K."/>
        </authorList>
    </citation>
    <scope>NUCLEOTIDE SEQUENCE</scope>
    <source>
        <strain evidence="2">Volc-1</strain>
    </source>
</reference>
<proteinExistence type="predicted"/>
<organism evidence="2 3">
    <name type="scientific">Vespula pensylvanica</name>
    <name type="common">Western yellow jacket</name>
    <name type="synonym">Wasp</name>
    <dbReference type="NCBI Taxonomy" id="30213"/>
    <lineage>
        <taxon>Eukaryota</taxon>
        <taxon>Metazoa</taxon>
        <taxon>Ecdysozoa</taxon>
        <taxon>Arthropoda</taxon>
        <taxon>Hexapoda</taxon>
        <taxon>Insecta</taxon>
        <taxon>Pterygota</taxon>
        <taxon>Neoptera</taxon>
        <taxon>Endopterygota</taxon>
        <taxon>Hymenoptera</taxon>
        <taxon>Apocrita</taxon>
        <taxon>Aculeata</taxon>
        <taxon>Vespoidea</taxon>
        <taxon>Vespidae</taxon>
        <taxon>Vespinae</taxon>
        <taxon>Vespula</taxon>
    </lineage>
</organism>
<sequence>MARVTTGLTKWSIHWKGKNEEDARYGVNSKGGGKGGGIEGGDESRGRGRSGRSAVRYRLLSSSLSSSSSSSSSPSPSPSPSSSPSPSPSPSFGGVGLMAATATAAVVVAAEREAEKASVAARLSIRASLCYVTTPTALLPVLGSTRRKREGTDAENWTTVKPCPVHRIADTWSGHSQRSASMEQRGMMRARERESQGSRKGRLRSRRRDDGRDGVVDVGGGVEPSDNRGKRFGHEWAAFIAAHICQLLQIPPSVVFHVRKRKL</sequence>
<feature type="region of interest" description="Disordered" evidence="1">
    <location>
        <begin position="173"/>
        <end position="227"/>
    </location>
</feature>
<feature type="compositionally biased region" description="Polar residues" evidence="1">
    <location>
        <begin position="173"/>
        <end position="182"/>
    </location>
</feature>